<dbReference type="Pfam" id="PF13391">
    <property type="entry name" value="HNH_2"/>
    <property type="match status" value="1"/>
</dbReference>
<accession>A0ABP0E273</accession>
<feature type="region of interest" description="Disordered" evidence="1">
    <location>
        <begin position="156"/>
        <end position="228"/>
    </location>
</feature>
<proteinExistence type="predicted"/>
<evidence type="ECO:0000313" key="4">
    <source>
        <dbReference type="Proteomes" id="UP001642502"/>
    </source>
</evidence>
<evidence type="ECO:0000313" key="3">
    <source>
        <dbReference type="EMBL" id="CAK7273582.1"/>
    </source>
</evidence>
<feature type="compositionally biased region" description="Acidic residues" evidence="1">
    <location>
        <begin position="418"/>
        <end position="437"/>
    </location>
</feature>
<feature type="compositionally biased region" description="Acidic residues" evidence="1">
    <location>
        <begin position="446"/>
        <end position="460"/>
    </location>
</feature>
<feature type="region of interest" description="Disordered" evidence="1">
    <location>
        <begin position="414"/>
        <end position="460"/>
    </location>
</feature>
<evidence type="ECO:0000256" key="1">
    <source>
        <dbReference type="SAM" id="MobiDB-lite"/>
    </source>
</evidence>
<dbReference type="InterPro" id="IPR003615">
    <property type="entry name" value="HNH_nuc"/>
</dbReference>
<gene>
    <name evidence="3" type="ORF">SEPCBS119000_005733</name>
</gene>
<name>A0ABP0E273_9PEZI</name>
<evidence type="ECO:0000259" key="2">
    <source>
        <dbReference type="Pfam" id="PF13391"/>
    </source>
</evidence>
<feature type="domain" description="HNH nuclease" evidence="2">
    <location>
        <begin position="237"/>
        <end position="314"/>
    </location>
</feature>
<keyword evidence="4" id="KW-1185">Reference proteome</keyword>
<reference evidence="3 4" key="1">
    <citation type="submission" date="2024-01" db="EMBL/GenBank/DDBJ databases">
        <authorList>
            <person name="Allen C."/>
            <person name="Tagirdzhanova G."/>
        </authorList>
    </citation>
    <scope>NUCLEOTIDE SEQUENCE [LARGE SCALE GENOMIC DNA]</scope>
    <source>
        <strain evidence="3 4">CBS 119000</strain>
    </source>
</reference>
<dbReference type="Proteomes" id="UP001642502">
    <property type="component" value="Unassembled WGS sequence"/>
</dbReference>
<protein>
    <recommendedName>
        <fullName evidence="2">HNH nuclease domain-containing protein</fullName>
    </recommendedName>
</protein>
<comment type="caution">
    <text evidence="3">The sequence shown here is derived from an EMBL/GenBank/DDBJ whole genome shotgun (WGS) entry which is preliminary data.</text>
</comment>
<sequence length="460" mass="51781">MSSPSVEELVASFKELCTDHKRVAMALMKLGKAEPEAVMVLAADFSYEFERPLDYITDVEERQRLFAKIRPFLPDTIRMNSTVLAVFMVYPLTEMRSLYDSLAEYDPTSNADLKHYYFSSTWLLLHDGLENAHKAIKGFLAKPAARTESPLIALESAAQKRKRSPETQPETPSPLRKKVFLINAEEQPASEPGKLPRQESPFVSPKLPENTGMLPVSPATRSRNAVKRAKERDDHLCILTGTDDPEAAHIFPLSAGKADGTKYRISQLAMMWGDEKATAWKQKFLNPWVIESPKNLICLSRQLHHWWRTCRLALRPIQSLDPCTIKVQLHWLRPSTTMPMALSSGSYDDISSLCGGENDYGSWGQPPVAHRKSGLPLQTGQIFTIRAEDPVDLPSFELLEIQWNFLRIAAMSGAAEAEPTDESSGEEEDEDEDEDDYGWTHVLTNDSDEDVEELDLNCAE</sequence>
<organism evidence="3 4">
    <name type="scientific">Sporothrix epigloea</name>
    <dbReference type="NCBI Taxonomy" id="1892477"/>
    <lineage>
        <taxon>Eukaryota</taxon>
        <taxon>Fungi</taxon>
        <taxon>Dikarya</taxon>
        <taxon>Ascomycota</taxon>
        <taxon>Pezizomycotina</taxon>
        <taxon>Sordariomycetes</taxon>
        <taxon>Sordariomycetidae</taxon>
        <taxon>Ophiostomatales</taxon>
        <taxon>Ophiostomataceae</taxon>
        <taxon>Sporothrix</taxon>
    </lineage>
</organism>
<dbReference type="EMBL" id="CAWUON010000116">
    <property type="protein sequence ID" value="CAK7273582.1"/>
    <property type="molecule type" value="Genomic_DNA"/>
</dbReference>